<protein>
    <submittedName>
        <fullName evidence="3">Aldehyde dehydrogenase family protein</fullName>
    </submittedName>
</protein>
<dbReference type="Pfam" id="PF00171">
    <property type="entry name" value="Aldedh"/>
    <property type="match status" value="1"/>
</dbReference>
<dbReference type="Gene3D" id="3.40.605.10">
    <property type="entry name" value="Aldehyde Dehydrogenase, Chain A, domain 1"/>
    <property type="match status" value="1"/>
</dbReference>
<dbReference type="InterPro" id="IPR015590">
    <property type="entry name" value="Aldehyde_DH_dom"/>
</dbReference>
<dbReference type="EMBL" id="AOKG01001493">
    <property type="protein sequence ID" value="EPN47125.1"/>
    <property type="molecule type" value="Genomic_DNA"/>
</dbReference>
<proteinExistence type="predicted"/>
<dbReference type="InterPro" id="IPR016162">
    <property type="entry name" value="Ald_DH_N"/>
</dbReference>
<reference evidence="3 4" key="1">
    <citation type="journal article" date="2013" name="PLoS Pathog.">
        <title>Genomic analysis of the Kiwifruit pathogen Pseudomonas syringae pv. actinidiae provides insight into the origins of an emergent plant disease.</title>
        <authorList>
            <person name="McCann H.C."/>
            <person name="Rikkerink E.H."/>
            <person name="Bertels F."/>
            <person name="Fiers M."/>
            <person name="Lu A."/>
            <person name="Rees-George J."/>
            <person name="Andersen M.T."/>
            <person name="Gleave A.P."/>
            <person name="Haubold B."/>
            <person name="Wohlers M.W."/>
            <person name="Guttman D.S."/>
            <person name="Wang P.W."/>
            <person name="Straub C."/>
            <person name="Vanneste J.L."/>
            <person name="Rainey P.B."/>
            <person name="Templeton M.D."/>
        </authorList>
    </citation>
    <scope>NUCLEOTIDE SEQUENCE [LARGE SCALE GENOMIC DNA]</scope>
    <source>
        <strain evidence="3 4">ICMP 18807</strain>
    </source>
</reference>
<accession>S6TVD0</accession>
<dbReference type="PANTHER" id="PTHR43217">
    <property type="entry name" value="SUCCINATE SEMIALDEHYDE DEHYDROGENASE [NAD(P)+] SAD"/>
    <property type="match status" value="1"/>
</dbReference>
<feature type="non-terminal residue" evidence="3">
    <location>
        <position position="117"/>
    </location>
</feature>
<dbReference type="AlphaFoldDB" id="S6TVD0"/>
<evidence type="ECO:0000313" key="4">
    <source>
        <dbReference type="Proteomes" id="UP000015729"/>
    </source>
</evidence>
<dbReference type="InterPro" id="IPR047110">
    <property type="entry name" value="GABD/Sad-like"/>
</dbReference>
<organism evidence="3 4">
    <name type="scientific">Pseudomonas syringae pv. actinidiae ICMP 18807</name>
    <dbReference type="NCBI Taxonomy" id="1194404"/>
    <lineage>
        <taxon>Bacteria</taxon>
        <taxon>Pseudomonadati</taxon>
        <taxon>Pseudomonadota</taxon>
        <taxon>Gammaproteobacteria</taxon>
        <taxon>Pseudomonadales</taxon>
        <taxon>Pseudomonadaceae</taxon>
        <taxon>Pseudomonas</taxon>
        <taxon>Pseudomonas syringae</taxon>
    </lineage>
</organism>
<sequence length="117" mass="12601">MTTITSNTHAISINPVSGEQIGSYAFESDAVLNSTLSRAAAGFAGWKRTPVQQRAELIIAMGQMLRDDAENIARMISREMGKPVAQARGEVEKCAQLCDWYAAQGPAMLVAEATQVE</sequence>
<dbReference type="InterPro" id="IPR016161">
    <property type="entry name" value="Ald_DH/histidinol_DH"/>
</dbReference>
<comment type="caution">
    <text evidence="3">The sequence shown here is derived from an EMBL/GenBank/DDBJ whole genome shotgun (WGS) entry which is preliminary data.</text>
</comment>
<feature type="domain" description="Aldehyde dehydrogenase" evidence="2">
    <location>
        <begin position="10"/>
        <end position="107"/>
    </location>
</feature>
<dbReference type="Proteomes" id="UP000015729">
    <property type="component" value="Unassembled WGS sequence"/>
</dbReference>
<evidence type="ECO:0000259" key="2">
    <source>
        <dbReference type="Pfam" id="PF00171"/>
    </source>
</evidence>
<evidence type="ECO:0000313" key="3">
    <source>
        <dbReference type="EMBL" id="EPN47125.1"/>
    </source>
</evidence>
<dbReference type="PANTHER" id="PTHR43217:SF1">
    <property type="entry name" value="SUCCINATE SEMIALDEHYDE DEHYDROGENASE [NAD(P)+] SAD"/>
    <property type="match status" value="1"/>
</dbReference>
<dbReference type="SUPFAM" id="SSF53720">
    <property type="entry name" value="ALDH-like"/>
    <property type="match status" value="1"/>
</dbReference>
<keyword evidence="1" id="KW-0560">Oxidoreductase</keyword>
<gene>
    <name evidence="3" type="ORF">A244_21256</name>
</gene>
<evidence type="ECO:0000256" key="1">
    <source>
        <dbReference type="ARBA" id="ARBA00023002"/>
    </source>
</evidence>
<name>S6TVD0_PSESF</name>
<dbReference type="GO" id="GO:0004777">
    <property type="term" value="F:succinate-semialdehyde dehydrogenase (NAD+) activity"/>
    <property type="evidence" value="ECO:0007669"/>
    <property type="project" value="TreeGrafter"/>
</dbReference>